<protein>
    <submittedName>
        <fullName evidence="1">Uncharacterized protein</fullName>
    </submittedName>
</protein>
<name>A0AAV2TUU7_CALDB</name>
<sequence length="265" mass="30174">MPDNNKIGAEFNDRIRYGLAHCPYCNPDRLLVSIISQNLEKIVYTMCPNDLITIMVQPTDVLEHPKYTGRRSSRLRDNVQMVPSLLSANWPSVQMVHTRIDRNAEIGQQGTNLLLSDKFSGTQQKVNRMAGSPSDKLRRSDLCYSEKRIGYDGPIYSREKSPSRRGSLESICDIHLENYNSTLRPSLRIGYKEQDTDEELSSYTSNINSLSLYYEEVFHGHEMISQTKTHNNLSAKIRPPEPVGLQLLRLTYAPDAARNAKILTI</sequence>
<reference evidence="1" key="1">
    <citation type="submission" date="2024-06" db="EMBL/GenBank/DDBJ databases">
        <authorList>
            <person name="Liu X."/>
            <person name="Lenzi L."/>
            <person name="Haldenby T S."/>
            <person name="Uol C."/>
        </authorList>
    </citation>
    <scope>NUCLEOTIDE SEQUENCE</scope>
</reference>
<dbReference type="AlphaFoldDB" id="A0AAV2TUU7"/>
<evidence type="ECO:0000313" key="1">
    <source>
        <dbReference type="EMBL" id="CAL5141187.1"/>
    </source>
</evidence>
<dbReference type="EMBL" id="CAXLJL010000822">
    <property type="protein sequence ID" value="CAL5141187.1"/>
    <property type="molecule type" value="Genomic_DNA"/>
</dbReference>
<evidence type="ECO:0000313" key="2">
    <source>
        <dbReference type="Proteomes" id="UP001497525"/>
    </source>
</evidence>
<proteinExistence type="predicted"/>
<accession>A0AAV2TUU7</accession>
<comment type="caution">
    <text evidence="1">The sequence shown here is derived from an EMBL/GenBank/DDBJ whole genome shotgun (WGS) entry which is preliminary data.</text>
</comment>
<organism evidence="1 2">
    <name type="scientific">Calicophoron daubneyi</name>
    <name type="common">Rumen fluke</name>
    <name type="synonym">Paramphistomum daubneyi</name>
    <dbReference type="NCBI Taxonomy" id="300641"/>
    <lineage>
        <taxon>Eukaryota</taxon>
        <taxon>Metazoa</taxon>
        <taxon>Spiralia</taxon>
        <taxon>Lophotrochozoa</taxon>
        <taxon>Platyhelminthes</taxon>
        <taxon>Trematoda</taxon>
        <taxon>Digenea</taxon>
        <taxon>Plagiorchiida</taxon>
        <taxon>Pronocephalata</taxon>
        <taxon>Paramphistomoidea</taxon>
        <taxon>Paramphistomidae</taxon>
        <taxon>Calicophoron</taxon>
    </lineage>
</organism>
<gene>
    <name evidence="1" type="ORF">CDAUBV1_LOCUS16450</name>
</gene>
<dbReference type="Proteomes" id="UP001497525">
    <property type="component" value="Unassembled WGS sequence"/>
</dbReference>